<dbReference type="InterPro" id="IPR050796">
    <property type="entry name" value="SCF_F-box_component"/>
</dbReference>
<dbReference type="AlphaFoldDB" id="A0A061F160"/>
<dbReference type="InParanoid" id="A0A061F160"/>
<dbReference type="PANTHER" id="PTHR31672">
    <property type="entry name" value="BNACNNG10540D PROTEIN"/>
    <property type="match status" value="1"/>
</dbReference>
<dbReference type="InterPro" id="IPR006527">
    <property type="entry name" value="F-box-assoc_dom_typ1"/>
</dbReference>
<dbReference type="GO" id="GO:0003700">
    <property type="term" value="F:DNA-binding transcription factor activity"/>
    <property type="evidence" value="ECO:0000318"/>
    <property type="project" value="GO_Central"/>
</dbReference>
<dbReference type="NCBIfam" id="TIGR01640">
    <property type="entry name" value="F_box_assoc_1"/>
    <property type="match status" value="1"/>
</dbReference>
<protein>
    <recommendedName>
        <fullName evidence="1">F-box associated beta-propeller type 1 domain-containing protein</fullName>
    </recommendedName>
</protein>
<dbReference type="GO" id="GO:0043565">
    <property type="term" value="F:sequence-specific DNA binding"/>
    <property type="evidence" value="ECO:0000318"/>
    <property type="project" value="GO_Central"/>
</dbReference>
<evidence type="ECO:0000313" key="2">
    <source>
        <dbReference type="EMBL" id="EOY11080.1"/>
    </source>
</evidence>
<dbReference type="InterPro" id="IPR017451">
    <property type="entry name" value="F-box-assoc_interact_dom"/>
</dbReference>
<organism evidence="2 3">
    <name type="scientific">Theobroma cacao</name>
    <name type="common">Cacao</name>
    <name type="synonym">Cocoa</name>
    <dbReference type="NCBI Taxonomy" id="3641"/>
    <lineage>
        <taxon>Eukaryota</taxon>
        <taxon>Viridiplantae</taxon>
        <taxon>Streptophyta</taxon>
        <taxon>Embryophyta</taxon>
        <taxon>Tracheophyta</taxon>
        <taxon>Spermatophyta</taxon>
        <taxon>Magnoliopsida</taxon>
        <taxon>eudicotyledons</taxon>
        <taxon>Gunneridae</taxon>
        <taxon>Pentapetalae</taxon>
        <taxon>rosids</taxon>
        <taxon>malvids</taxon>
        <taxon>Malvales</taxon>
        <taxon>Malvaceae</taxon>
        <taxon>Byttnerioideae</taxon>
        <taxon>Theobroma</taxon>
    </lineage>
</organism>
<dbReference type="Gramene" id="EOY11080">
    <property type="protein sequence ID" value="EOY11080"/>
    <property type="gene ID" value="TCM_026353"/>
</dbReference>
<dbReference type="OMA" id="MNIWIFM"/>
<dbReference type="Pfam" id="PF07734">
    <property type="entry name" value="FBA_1"/>
    <property type="match status" value="1"/>
</dbReference>
<accession>A0A061F160</accession>
<dbReference type="EMBL" id="CM001883">
    <property type="protein sequence ID" value="EOY11080.1"/>
    <property type="molecule type" value="Genomic_DNA"/>
</dbReference>
<feature type="domain" description="F-box associated beta-propeller type 1" evidence="1">
    <location>
        <begin position="139"/>
        <end position="231"/>
    </location>
</feature>
<dbReference type="GO" id="GO:0006355">
    <property type="term" value="P:regulation of DNA-templated transcription"/>
    <property type="evidence" value="ECO:0000318"/>
    <property type="project" value="GO_Central"/>
</dbReference>
<evidence type="ECO:0000259" key="1">
    <source>
        <dbReference type="Pfam" id="PF07734"/>
    </source>
</evidence>
<sequence length="324" mass="37101">MASHDSSVSKLSRSLIIDQDFIEQHLSNQQKKDPQILFASADVRGQQIALKSMVINVDGADEGTGAAVIDGLRMTIEDLPQKFFSMMYSCDGVFCFYGAEAIIVCNPSTREIQRWAYGVDSHFWKPLDWLCPEVSRRKLGEAPYSVSLSSAKRPVHVNGAIYWITSFRRHPLEAIVSFDLHTEKFKAIPHPSCLDNDFKRYEAALKPLRNSLCLAELTNANKRMNIWIFMKGCNSSPGLNDKMGTWEMLHSIDLEIREHDWPMRIPIAGHKNGMLSTNYYGYWVQLYNPKRRMFTNVLSHWRTFAPTAYFESLVPLSAKKKRVN</sequence>
<proteinExistence type="predicted"/>
<dbReference type="GO" id="GO:0005634">
    <property type="term" value="C:nucleus"/>
    <property type="evidence" value="ECO:0000318"/>
    <property type="project" value="GO_Central"/>
</dbReference>
<name>A0A061F160_THECC</name>
<dbReference type="HOGENOM" id="CLU_728455_0_0_1"/>
<reference evidence="2 3" key="1">
    <citation type="journal article" date="2013" name="Genome Biol.">
        <title>The genome sequence of the most widely cultivated cacao type and its use to identify candidate genes regulating pod color.</title>
        <authorList>
            <person name="Motamayor J.C."/>
            <person name="Mockaitis K."/>
            <person name="Schmutz J."/>
            <person name="Haiminen N."/>
            <person name="Iii D.L."/>
            <person name="Cornejo O."/>
            <person name="Findley S.D."/>
            <person name="Zheng P."/>
            <person name="Utro F."/>
            <person name="Royaert S."/>
            <person name="Saski C."/>
            <person name="Jenkins J."/>
            <person name="Podicheti R."/>
            <person name="Zhao M."/>
            <person name="Scheffler B.E."/>
            <person name="Stack J.C."/>
            <person name="Feltus F.A."/>
            <person name="Mustiga G.M."/>
            <person name="Amores F."/>
            <person name="Phillips W."/>
            <person name="Marelli J.P."/>
            <person name="May G.D."/>
            <person name="Shapiro H."/>
            <person name="Ma J."/>
            <person name="Bustamante C.D."/>
            <person name="Schnell R.J."/>
            <person name="Main D."/>
            <person name="Gilbert D."/>
            <person name="Parida L."/>
            <person name="Kuhn D.N."/>
        </authorList>
    </citation>
    <scope>NUCLEOTIDE SEQUENCE [LARGE SCALE GENOMIC DNA]</scope>
    <source>
        <strain evidence="3">cv. Matina 1-6</strain>
    </source>
</reference>
<dbReference type="FunCoup" id="A0A061F160">
    <property type="interactions" value="361"/>
</dbReference>
<dbReference type="PANTHER" id="PTHR31672:SF13">
    <property type="entry name" value="F-BOX PROTEIN CPR30-LIKE"/>
    <property type="match status" value="1"/>
</dbReference>
<gene>
    <name evidence="2" type="ORF">TCM_026353</name>
</gene>
<keyword evidence="3" id="KW-1185">Reference proteome</keyword>
<evidence type="ECO:0000313" key="3">
    <source>
        <dbReference type="Proteomes" id="UP000026915"/>
    </source>
</evidence>
<dbReference type="Proteomes" id="UP000026915">
    <property type="component" value="Chromosome 5"/>
</dbReference>